<dbReference type="SUPFAM" id="SSF102405">
    <property type="entry name" value="MCP/YpsA-like"/>
    <property type="match status" value="1"/>
</dbReference>
<dbReference type="InterPro" id="IPR052341">
    <property type="entry name" value="LOG_family_nucleotidases"/>
</dbReference>
<gene>
    <name evidence="1" type="ORF">KGA66_14940</name>
</gene>
<evidence type="ECO:0000313" key="2">
    <source>
        <dbReference type="Proteomes" id="UP000677913"/>
    </source>
</evidence>
<comment type="caution">
    <text evidence="1">The sequence shown here is derived from an EMBL/GenBank/DDBJ whole genome shotgun (WGS) entry which is preliminary data.</text>
</comment>
<dbReference type="RefSeq" id="WP_211468718.1">
    <property type="nucleotide sequence ID" value="NZ_JAGSXH010000048.1"/>
</dbReference>
<dbReference type="GO" id="GO:0005829">
    <property type="term" value="C:cytosol"/>
    <property type="evidence" value="ECO:0007669"/>
    <property type="project" value="TreeGrafter"/>
</dbReference>
<dbReference type="EMBL" id="JAGSXH010000048">
    <property type="protein sequence ID" value="MBS2964353.1"/>
    <property type="molecule type" value="Genomic_DNA"/>
</dbReference>
<reference evidence="1" key="1">
    <citation type="submission" date="2021-04" db="EMBL/GenBank/DDBJ databases">
        <title>Genome based classification of Actinospica acidithermotolerans sp. nov., an actinobacterium isolated from an Indonesian hot spring.</title>
        <authorList>
            <person name="Kusuma A.B."/>
            <person name="Putra K.E."/>
            <person name="Nafisah S."/>
            <person name="Loh J."/>
            <person name="Nouioui I."/>
            <person name="Goodfellow M."/>
        </authorList>
    </citation>
    <scope>NUCLEOTIDE SEQUENCE</scope>
    <source>
        <strain evidence="1">DSM 45618</strain>
    </source>
</reference>
<keyword evidence="2" id="KW-1185">Reference proteome</keyword>
<dbReference type="Gene3D" id="3.40.50.450">
    <property type="match status" value="1"/>
</dbReference>
<dbReference type="AlphaFoldDB" id="A0A8J7WN25"/>
<dbReference type="PANTHER" id="PTHR43393:SF3">
    <property type="entry name" value="LYSINE DECARBOXYLASE-LIKE PROTEIN"/>
    <property type="match status" value="1"/>
</dbReference>
<dbReference type="Pfam" id="PF18306">
    <property type="entry name" value="LDcluster4"/>
    <property type="match status" value="1"/>
</dbReference>
<name>A0A8J7WN25_9ACTN</name>
<dbReference type="Proteomes" id="UP000677913">
    <property type="component" value="Unassembled WGS sequence"/>
</dbReference>
<proteinExistence type="predicted"/>
<dbReference type="PANTHER" id="PTHR43393">
    <property type="entry name" value="CYTOKININ RIBOSIDE 5'-MONOPHOSPHATE PHOSPHORIBOHYDROLASE"/>
    <property type="match status" value="1"/>
</dbReference>
<protein>
    <submittedName>
        <fullName evidence="1">LOG family protein</fullName>
    </submittedName>
</protein>
<sequence>MEIESLAAFDNHLRSHQGSLAGCRLQAVDLMERGWELRTADVTDSVFLGCALTESVAADLRQRGAMVFPCAPNLPFDPYRKTLYTADELYDGIAQKPYEQTPDALAYAWDSGPRDREDVLGIVLRGLHDDSITDALGEFLEGRRTVAVLGGHAVARDSSGYEAAIHLGRTLTRAGFTVATGGGPGAMEAANLGAYLAPFHDGAVDEAAAALGSARDFTPDATAWARAAFEVRAAFPPQRAGASLSVPTWFYGHEPPNAFATAIAKFFSNAAREDRLLARASAGLIFLPGAAGTVQEIFQAATPAYYTPVGSAPRRLILVGINHWTNTLPAWPLLRALAYSRPMATTIHLVDTAAEAGILLTRVH</sequence>
<organism evidence="1 2">
    <name type="scientific">Actinocrinis puniceicyclus</name>
    <dbReference type="NCBI Taxonomy" id="977794"/>
    <lineage>
        <taxon>Bacteria</taxon>
        <taxon>Bacillati</taxon>
        <taxon>Actinomycetota</taxon>
        <taxon>Actinomycetes</taxon>
        <taxon>Catenulisporales</taxon>
        <taxon>Actinospicaceae</taxon>
        <taxon>Actinocrinis</taxon>
    </lineage>
</organism>
<accession>A0A8J7WN25</accession>
<evidence type="ECO:0000313" key="1">
    <source>
        <dbReference type="EMBL" id="MBS2964353.1"/>
    </source>
</evidence>
<dbReference type="InterPro" id="IPR041164">
    <property type="entry name" value="LDcluster4"/>
</dbReference>